<proteinExistence type="predicted"/>
<reference evidence="1 2" key="1">
    <citation type="submission" date="2019-03" db="EMBL/GenBank/DDBJ databases">
        <title>Genomic Encyclopedia of Type Strains, Phase IV (KMG-IV): sequencing the most valuable type-strain genomes for metagenomic binning, comparative biology and taxonomic classification.</title>
        <authorList>
            <person name="Goeker M."/>
        </authorList>
    </citation>
    <scope>NUCLEOTIDE SEQUENCE [LARGE SCALE GENOMIC DNA]</scope>
    <source>
        <strain evidence="1 2">DSM 12121</strain>
    </source>
</reference>
<sequence length="58" mass="5925">MSGGVRLGAVGAFLSAARELPGLGEGAGPPGLDAVGRYLPRRRHAALPAFRNERGAAR</sequence>
<dbReference type="AlphaFoldDB" id="A0A4R6DLE0"/>
<comment type="caution">
    <text evidence="1">The sequence shown here is derived from an EMBL/GenBank/DDBJ whole genome shotgun (WGS) entry which is preliminary data.</text>
</comment>
<name>A0A4R6DLE0_9RHOO</name>
<evidence type="ECO:0000313" key="2">
    <source>
        <dbReference type="Proteomes" id="UP000295129"/>
    </source>
</evidence>
<keyword evidence="2" id="KW-1185">Reference proteome</keyword>
<dbReference type="Proteomes" id="UP000295129">
    <property type="component" value="Unassembled WGS sequence"/>
</dbReference>
<accession>A0A4R6DLE0</accession>
<protein>
    <submittedName>
        <fullName evidence="1">Uncharacterized protein</fullName>
    </submittedName>
</protein>
<gene>
    <name evidence="1" type="ORF">C7389_1296</name>
</gene>
<organism evidence="1 2">
    <name type="scientific">Azoarcus indigens</name>
    <dbReference type="NCBI Taxonomy" id="29545"/>
    <lineage>
        <taxon>Bacteria</taxon>
        <taxon>Pseudomonadati</taxon>
        <taxon>Pseudomonadota</taxon>
        <taxon>Betaproteobacteria</taxon>
        <taxon>Rhodocyclales</taxon>
        <taxon>Zoogloeaceae</taxon>
        <taxon>Azoarcus</taxon>
    </lineage>
</organism>
<evidence type="ECO:0000313" key="1">
    <source>
        <dbReference type="EMBL" id="TDN45553.1"/>
    </source>
</evidence>
<dbReference type="EMBL" id="SNVV01000029">
    <property type="protein sequence ID" value="TDN45553.1"/>
    <property type="molecule type" value="Genomic_DNA"/>
</dbReference>